<dbReference type="InterPro" id="IPR003953">
    <property type="entry name" value="FAD-dep_OxRdtase_2_FAD-bd"/>
</dbReference>
<evidence type="ECO:0000313" key="18">
    <source>
        <dbReference type="Proteomes" id="UP001596138"/>
    </source>
</evidence>
<evidence type="ECO:0000256" key="14">
    <source>
        <dbReference type="ARBA" id="ARBA00049744"/>
    </source>
</evidence>
<dbReference type="RefSeq" id="WP_386767626.1">
    <property type="nucleotide sequence ID" value="NZ_JBHSTI010000008.1"/>
</dbReference>
<comment type="caution">
    <text evidence="17">The sequence shown here is derived from an EMBL/GenBank/DDBJ whole genome shotgun (WGS) entry which is preliminary data.</text>
</comment>
<evidence type="ECO:0000256" key="8">
    <source>
        <dbReference type="ARBA" id="ARBA00023166"/>
    </source>
</evidence>
<name>A0ABW1T4D3_9ACTN</name>
<keyword evidence="18" id="KW-1185">Reference proteome</keyword>
<proteinExistence type="inferred from homology"/>
<evidence type="ECO:0000256" key="9">
    <source>
        <dbReference type="ARBA" id="ARBA00023221"/>
    </source>
</evidence>
<protein>
    <recommendedName>
        <fullName evidence="14">Cholesterol oxidase</fullName>
        <ecNumber evidence="13">1.1.3.6</ecNumber>
        <ecNumber evidence="11">5.3.3.1</ecNumber>
    </recommendedName>
    <alternativeName>
        <fullName evidence="15">Cholesterol isomerase</fullName>
    </alternativeName>
</protein>
<keyword evidence="7" id="KW-0443">Lipid metabolism</keyword>
<dbReference type="InterPro" id="IPR000172">
    <property type="entry name" value="GMC_OxRdtase_N"/>
</dbReference>
<dbReference type="InterPro" id="IPR017896">
    <property type="entry name" value="4Fe4S_Fe-S-bd"/>
</dbReference>
<evidence type="ECO:0000259" key="16">
    <source>
        <dbReference type="PROSITE" id="PS51379"/>
    </source>
</evidence>
<reference evidence="18" key="1">
    <citation type="journal article" date="2019" name="Int. J. Syst. Evol. Microbiol.">
        <title>The Global Catalogue of Microorganisms (GCM) 10K type strain sequencing project: providing services to taxonomists for standard genome sequencing and annotation.</title>
        <authorList>
            <consortium name="The Broad Institute Genomics Platform"/>
            <consortium name="The Broad Institute Genome Sequencing Center for Infectious Disease"/>
            <person name="Wu L."/>
            <person name="Ma J."/>
        </authorList>
    </citation>
    <scope>NUCLEOTIDE SEQUENCE [LARGE SCALE GENOMIC DNA]</scope>
    <source>
        <strain evidence="18">CGMCC 4.7317</strain>
    </source>
</reference>
<evidence type="ECO:0000256" key="4">
    <source>
        <dbReference type="ARBA" id="ARBA00022630"/>
    </source>
</evidence>
<keyword evidence="8" id="KW-1207">Sterol metabolism</keyword>
<dbReference type="PANTHER" id="PTHR47470:SF1">
    <property type="entry name" value="FAD-DEPENDENT OXIDOREDUCTASE 2 FAD BINDING DOMAIN-CONTAINING PROTEIN"/>
    <property type="match status" value="1"/>
</dbReference>
<keyword evidence="5" id="KW-0274">FAD</keyword>
<evidence type="ECO:0000313" key="17">
    <source>
        <dbReference type="EMBL" id="MFC6238965.1"/>
    </source>
</evidence>
<dbReference type="Pfam" id="PF00732">
    <property type="entry name" value="GMC_oxred_N"/>
    <property type="match status" value="1"/>
</dbReference>
<keyword evidence="3" id="KW-0153">Cholesterol metabolism</keyword>
<keyword evidence="6" id="KW-0560">Oxidoreductase</keyword>
<accession>A0ABW1T4D3</accession>
<dbReference type="SUPFAM" id="SSF51905">
    <property type="entry name" value="FAD/NAD(P)-binding domain"/>
    <property type="match status" value="1"/>
</dbReference>
<keyword evidence="4" id="KW-0285">Flavoprotein</keyword>
<evidence type="ECO:0000256" key="15">
    <source>
        <dbReference type="ARBA" id="ARBA00049778"/>
    </source>
</evidence>
<dbReference type="Gene3D" id="3.50.50.60">
    <property type="entry name" value="FAD/NAD(P)-binding domain"/>
    <property type="match status" value="3"/>
</dbReference>
<dbReference type="PANTHER" id="PTHR47470">
    <property type="entry name" value="CHOLESTEROL OXIDASE"/>
    <property type="match status" value="1"/>
</dbReference>
<comment type="similarity">
    <text evidence="2">Belongs to the GMC oxidoreductase family.</text>
</comment>
<dbReference type="EC" id="1.1.3.6" evidence="13"/>
<evidence type="ECO:0000256" key="11">
    <source>
        <dbReference type="ARBA" id="ARBA00038856"/>
    </source>
</evidence>
<evidence type="ECO:0000256" key="6">
    <source>
        <dbReference type="ARBA" id="ARBA00023002"/>
    </source>
</evidence>
<sequence>MSSFDVDVAVVGSGFGGGVAALRHAQAGRSVAVLEQGRRLTRDDLEAGARSTRALLWAPEAGLSGYFRQTLLRHVVVVHGVGVGGGSVVYAAVLLRPTPHAWEAAGWTATGLDWASELDRHYATAASMLGVETNPYVGAQDRWLSTAANSLGAGSTYAPTPQGISFADCVRCGACLTGCVHGAKNSVDRTYLAQAEALGATVTPRSRVRRLERLRGGGWRLDVVDPLDRRSPVRTLDAREVVLAAGVLGTTELLLASRDRWLSLPWASPALGRHVRTNSEAFTAVLQPDGSTDVSTDGATISSDFHPDASTHVTNNRFPASYGFMRWYLAPLVDAESRGARARGILTAMIRDPRAATANLRARDWNRRVTVLTVMQHDDNEIALELRRGPLGWGLRSRLAPGAAPIPTYLPQANASARAVAAASGGTAYGTLLDPVLGIGATAHILGGAVIASSPADGVIDPHHRVFATADGDVHEDLRVLDGSAVPANIGVNPSLTITALAERAMSLR</sequence>
<dbReference type="EMBL" id="JBHSTI010000008">
    <property type="protein sequence ID" value="MFC6238965.1"/>
    <property type="molecule type" value="Genomic_DNA"/>
</dbReference>
<dbReference type="InterPro" id="IPR007867">
    <property type="entry name" value="GMC_OxRtase_C"/>
</dbReference>
<feature type="domain" description="4Fe-4S ferredoxin-type" evidence="16">
    <location>
        <begin position="159"/>
        <end position="189"/>
    </location>
</feature>
<dbReference type="EC" id="5.3.3.1" evidence="11"/>
<evidence type="ECO:0000256" key="5">
    <source>
        <dbReference type="ARBA" id="ARBA00022827"/>
    </source>
</evidence>
<dbReference type="Pfam" id="PF00890">
    <property type="entry name" value="FAD_binding_2"/>
    <property type="match status" value="1"/>
</dbReference>
<dbReference type="Proteomes" id="UP001596138">
    <property type="component" value="Unassembled WGS sequence"/>
</dbReference>
<evidence type="ECO:0000256" key="13">
    <source>
        <dbReference type="ARBA" id="ARBA00049723"/>
    </source>
</evidence>
<evidence type="ECO:0000256" key="7">
    <source>
        <dbReference type="ARBA" id="ARBA00023098"/>
    </source>
</evidence>
<evidence type="ECO:0000256" key="2">
    <source>
        <dbReference type="ARBA" id="ARBA00010790"/>
    </source>
</evidence>
<organism evidence="17 18">
    <name type="scientific">Longivirga aurantiaca</name>
    <dbReference type="NCBI Taxonomy" id="1837743"/>
    <lineage>
        <taxon>Bacteria</taxon>
        <taxon>Bacillati</taxon>
        <taxon>Actinomycetota</taxon>
        <taxon>Actinomycetes</taxon>
        <taxon>Sporichthyales</taxon>
        <taxon>Sporichthyaceae</taxon>
        <taxon>Longivirga</taxon>
    </lineage>
</organism>
<dbReference type="InterPro" id="IPR052542">
    <property type="entry name" value="Cholesterol_Oxidase"/>
</dbReference>
<evidence type="ECO:0000256" key="1">
    <source>
        <dbReference type="ARBA" id="ARBA00001974"/>
    </source>
</evidence>
<evidence type="ECO:0000256" key="3">
    <source>
        <dbReference type="ARBA" id="ARBA00022548"/>
    </source>
</evidence>
<keyword evidence="10" id="KW-0413">Isomerase</keyword>
<keyword evidence="9" id="KW-0753">Steroid metabolism</keyword>
<gene>
    <name evidence="17" type="ORF">ACFQGU_13845</name>
</gene>
<comment type="cofactor">
    <cofactor evidence="1">
        <name>FAD</name>
        <dbReference type="ChEBI" id="CHEBI:57692"/>
    </cofactor>
</comment>
<evidence type="ECO:0000256" key="10">
    <source>
        <dbReference type="ARBA" id="ARBA00023235"/>
    </source>
</evidence>
<evidence type="ECO:0000256" key="12">
    <source>
        <dbReference type="ARBA" id="ARBA00049645"/>
    </source>
</evidence>
<comment type="pathway">
    <text evidence="12">Steroid metabolism; cholesterol degradation.</text>
</comment>
<dbReference type="PRINTS" id="PR00411">
    <property type="entry name" value="PNDRDTASEI"/>
</dbReference>
<dbReference type="InterPro" id="IPR036188">
    <property type="entry name" value="FAD/NAD-bd_sf"/>
</dbReference>
<dbReference type="Pfam" id="PF05199">
    <property type="entry name" value="GMC_oxred_C"/>
    <property type="match status" value="1"/>
</dbReference>
<dbReference type="PROSITE" id="PS51379">
    <property type="entry name" value="4FE4S_FER_2"/>
    <property type="match status" value="1"/>
</dbReference>